<dbReference type="GO" id="GO:0009423">
    <property type="term" value="P:chorismate biosynthetic process"/>
    <property type="evidence" value="ECO:0007669"/>
    <property type="project" value="UniProtKB-UniRule"/>
</dbReference>
<comment type="pathway">
    <text evidence="1 7">Metabolic intermediate biosynthesis; chorismate biosynthesis; chorismate from D-erythrose 4-phosphate and phosphoenolpyruvate: step 7/7.</text>
</comment>
<dbReference type="GO" id="GO:0010181">
    <property type="term" value="F:FMN binding"/>
    <property type="evidence" value="ECO:0007669"/>
    <property type="project" value="TreeGrafter"/>
</dbReference>
<keyword evidence="5 7" id="KW-0057">Aromatic amino acid biosynthesis</keyword>
<dbReference type="InterPro" id="IPR035904">
    <property type="entry name" value="Chorismate_synth_AroC_sf"/>
</dbReference>
<dbReference type="UniPathway" id="UPA00053">
    <property type="reaction ID" value="UER00090"/>
</dbReference>
<evidence type="ECO:0000256" key="4">
    <source>
        <dbReference type="ARBA" id="ARBA00022605"/>
    </source>
</evidence>
<dbReference type="EC" id="4.2.3.5" evidence="3 7"/>
<comment type="catalytic activity">
    <reaction evidence="7">
        <text>5-O-(1-carboxyvinyl)-3-phosphoshikimate = chorismate + phosphate</text>
        <dbReference type="Rhea" id="RHEA:21020"/>
        <dbReference type="ChEBI" id="CHEBI:29748"/>
        <dbReference type="ChEBI" id="CHEBI:43474"/>
        <dbReference type="ChEBI" id="CHEBI:57701"/>
        <dbReference type="EC" id="4.2.3.5"/>
    </reaction>
</comment>
<evidence type="ECO:0000256" key="7">
    <source>
        <dbReference type="HAMAP-Rule" id="MF_00300"/>
    </source>
</evidence>
<comment type="caution">
    <text evidence="8">The sequence shown here is derived from an EMBL/GenBank/DDBJ whole genome shotgun (WGS) entry which is preliminary data.</text>
</comment>
<dbReference type="OrthoDB" id="9771806at2"/>
<feature type="binding site" evidence="7">
    <location>
        <position position="295"/>
    </location>
    <ligand>
        <name>FMN</name>
        <dbReference type="ChEBI" id="CHEBI:58210"/>
    </ligand>
</feature>
<dbReference type="AlphaFoldDB" id="A0A1E3G196"/>
<dbReference type="PANTHER" id="PTHR21085:SF0">
    <property type="entry name" value="CHORISMATE SYNTHASE"/>
    <property type="match status" value="1"/>
</dbReference>
<gene>
    <name evidence="7" type="primary">aroC</name>
    <name evidence="8" type="ORF">A4H02_07505</name>
</gene>
<dbReference type="InterPro" id="IPR000453">
    <property type="entry name" value="Chorismate_synth"/>
</dbReference>
<name>A0A1E3G196_9BACT</name>
<keyword evidence="7" id="KW-0285">Flavoprotein</keyword>
<dbReference type="CDD" id="cd07304">
    <property type="entry name" value="Chorismate_synthase"/>
    <property type="match status" value="1"/>
</dbReference>
<reference evidence="9" key="1">
    <citation type="submission" date="2016-04" db="EMBL/GenBank/DDBJ databases">
        <title>The genome sequence project of a novel Fervidobacterium isolate from a hot spring in Thailand.</title>
        <authorList>
            <person name="Gonzalez J.M."/>
            <person name="Cuecas A."/>
            <person name="Kanoksilapatham W."/>
        </authorList>
    </citation>
    <scope>NUCLEOTIDE SEQUENCE [LARGE SCALE GENOMIC DNA]</scope>
    <source>
        <strain evidence="9">FC2004</strain>
    </source>
</reference>
<feature type="binding site" evidence="7">
    <location>
        <position position="253"/>
    </location>
    <ligand>
        <name>FMN</name>
        <dbReference type="ChEBI" id="CHEBI:58210"/>
    </ligand>
</feature>
<dbReference type="GO" id="GO:0008652">
    <property type="term" value="P:amino acid biosynthetic process"/>
    <property type="evidence" value="ECO:0007669"/>
    <property type="project" value="UniProtKB-KW"/>
</dbReference>
<protein>
    <recommendedName>
        <fullName evidence="3 7">Chorismate synthase</fullName>
        <shortName evidence="7">CS</shortName>
        <ecNumber evidence="3 7">4.2.3.5</ecNumber>
    </recommendedName>
    <alternativeName>
        <fullName evidence="7">5-enolpyruvylshikimate-3-phosphate phospholyase</fullName>
    </alternativeName>
</protein>
<keyword evidence="4 7" id="KW-0028">Amino-acid biosynthesis</keyword>
<dbReference type="GO" id="GO:0009073">
    <property type="term" value="P:aromatic amino acid family biosynthetic process"/>
    <property type="evidence" value="ECO:0007669"/>
    <property type="project" value="UniProtKB-KW"/>
</dbReference>
<evidence type="ECO:0000256" key="5">
    <source>
        <dbReference type="ARBA" id="ARBA00023141"/>
    </source>
</evidence>
<dbReference type="PIRSF" id="PIRSF001456">
    <property type="entry name" value="Chorismate_synth"/>
    <property type="match status" value="1"/>
</dbReference>
<organism evidence="8 9">
    <name type="scientific">Fervidobacterium thailandense</name>
    <dbReference type="NCBI Taxonomy" id="1008305"/>
    <lineage>
        <taxon>Bacteria</taxon>
        <taxon>Thermotogati</taxon>
        <taxon>Thermotogota</taxon>
        <taxon>Thermotogae</taxon>
        <taxon>Thermotogales</taxon>
        <taxon>Fervidobacteriaceae</taxon>
        <taxon>Fervidobacterium</taxon>
    </lineage>
</organism>
<dbReference type="PROSITE" id="PS00788">
    <property type="entry name" value="CHORISMATE_SYNTHASE_2"/>
    <property type="match status" value="1"/>
</dbReference>
<sequence>MNSFGRVFRVSIFGESHGPVVGVVIDGVPAGIPLGVNDFRTDMLRRRAGKLGTTKRVDRDEPCIQSGVFDGRTTGAPVTITFPNEDVRPSDYEEIRYLPRPGHADMTARQKYWGFNDYRGGGHFSGRLTAGLVAAGVVAKKVIRPIKVHAYIEEIGGTRTGYAKLLEELERAGDSVGAVVRCSVRSVPVGLGEPFFDSVESLLAHALFSIPGVKGIEFGAGFACARMRGSEFNDEIIDTNGRTATNNSGGLNGGITNGNEIVLRLAVRPTASISLPQRTVDLRTGERTELRVRGRHDVCIALRFPPIVEAMVAITLADLLLIRYGYERWQVIFQNGGDTRGA</sequence>
<keyword evidence="7" id="KW-0274">FAD</keyword>
<evidence type="ECO:0000256" key="6">
    <source>
        <dbReference type="ARBA" id="ARBA00023239"/>
    </source>
</evidence>
<keyword evidence="7" id="KW-0521">NADP</keyword>
<comment type="function">
    <text evidence="7">Catalyzes the anti-1,4-elimination of the C-3 phosphate and the C-6 proR hydrogen from 5-enolpyruvylshikimate-3-phosphate (EPSP) to yield chorismate, which is the branch point compound that serves as the starting substrate for the three terminal pathways of aromatic amino acid biosynthesis. This reaction introduces a second double bond into the aromatic ring system.</text>
</comment>
<evidence type="ECO:0000256" key="2">
    <source>
        <dbReference type="ARBA" id="ARBA00008014"/>
    </source>
</evidence>
<evidence type="ECO:0000313" key="9">
    <source>
        <dbReference type="Proteomes" id="UP000094570"/>
    </source>
</evidence>
<dbReference type="PROSITE" id="PS00787">
    <property type="entry name" value="CHORISMATE_SYNTHASE_1"/>
    <property type="match status" value="1"/>
</dbReference>
<comment type="similarity">
    <text evidence="2 7">Belongs to the chorismate synthase family.</text>
</comment>
<keyword evidence="9" id="KW-1185">Reference proteome</keyword>
<evidence type="ECO:0000256" key="3">
    <source>
        <dbReference type="ARBA" id="ARBA00013036"/>
    </source>
</evidence>
<comment type="caution">
    <text evidence="7">Lacks conserved residue(s) required for the propagation of feature annotation.</text>
</comment>
<dbReference type="EMBL" id="LWAF01000012">
    <property type="protein sequence ID" value="ODN30016.1"/>
    <property type="molecule type" value="Genomic_DNA"/>
</dbReference>
<dbReference type="Proteomes" id="UP000094570">
    <property type="component" value="Unassembled WGS sequence"/>
</dbReference>
<dbReference type="PANTHER" id="PTHR21085">
    <property type="entry name" value="CHORISMATE SYNTHASE"/>
    <property type="match status" value="1"/>
</dbReference>
<feature type="binding site" evidence="7">
    <location>
        <position position="46"/>
    </location>
    <ligand>
        <name>NADP(+)</name>
        <dbReference type="ChEBI" id="CHEBI:58349"/>
    </ligand>
</feature>
<evidence type="ECO:0000313" key="8">
    <source>
        <dbReference type="EMBL" id="ODN30016.1"/>
    </source>
</evidence>
<accession>A0A1E3G196</accession>
<dbReference type="GO" id="GO:0004107">
    <property type="term" value="F:chorismate synthase activity"/>
    <property type="evidence" value="ECO:0007669"/>
    <property type="project" value="UniProtKB-UniRule"/>
</dbReference>
<proteinExistence type="inferred from homology"/>
<keyword evidence="7" id="KW-0288">FMN</keyword>
<dbReference type="Gene3D" id="3.60.150.10">
    <property type="entry name" value="Chorismate synthase AroC"/>
    <property type="match status" value="2"/>
</dbReference>
<dbReference type="Pfam" id="PF01264">
    <property type="entry name" value="Chorismate_synt"/>
    <property type="match status" value="1"/>
</dbReference>
<dbReference type="STRING" id="1008305.A4H02_07505"/>
<dbReference type="SUPFAM" id="SSF103263">
    <property type="entry name" value="Chorismate synthase, AroC"/>
    <property type="match status" value="1"/>
</dbReference>
<feature type="binding site" evidence="7">
    <location>
        <begin position="123"/>
        <end position="125"/>
    </location>
    <ligand>
        <name>FMN</name>
        <dbReference type="ChEBI" id="CHEBI:58210"/>
    </ligand>
</feature>
<dbReference type="InterPro" id="IPR020541">
    <property type="entry name" value="Chorismate_synthase_CS"/>
</dbReference>
<dbReference type="RefSeq" id="WP_069293557.1">
    <property type="nucleotide sequence ID" value="NZ_CP140110.1"/>
</dbReference>
<dbReference type="GO" id="GO:0005829">
    <property type="term" value="C:cytosol"/>
    <property type="evidence" value="ECO:0007669"/>
    <property type="project" value="TreeGrafter"/>
</dbReference>
<comment type="cofactor">
    <cofactor evidence="7">
        <name>FMNH2</name>
        <dbReference type="ChEBI" id="CHEBI:57618"/>
    </cofactor>
    <text evidence="7">Reduced FMN (FMNH(2)).</text>
</comment>
<keyword evidence="6 7" id="KW-0456">Lyase</keyword>
<comment type="subunit">
    <text evidence="7">Homotetramer.</text>
</comment>
<dbReference type="HAMAP" id="MF_00300">
    <property type="entry name" value="Chorismate_synth"/>
    <property type="match status" value="1"/>
</dbReference>
<evidence type="ECO:0000256" key="1">
    <source>
        <dbReference type="ARBA" id="ARBA00005044"/>
    </source>
</evidence>